<dbReference type="Gene3D" id="3.10.10.10">
    <property type="entry name" value="HIV Type 1 Reverse Transcriptase, subunit A, domain 1"/>
    <property type="match status" value="1"/>
</dbReference>
<dbReference type="PANTHER" id="PTHR37984:SF5">
    <property type="entry name" value="PROTEIN NYNRIN-LIKE"/>
    <property type="match status" value="1"/>
</dbReference>
<dbReference type="GO" id="GO:0003964">
    <property type="term" value="F:RNA-directed DNA polymerase activity"/>
    <property type="evidence" value="ECO:0007669"/>
    <property type="project" value="UniProtKB-KW"/>
</dbReference>
<proteinExistence type="predicted"/>
<dbReference type="InterPro" id="IPR041373">
    <property type="entry name" value="RT_RNaseH"/>
</dbReference>
<comment type="caution">
    <text evidence="9">The sequence shown here is derived from an EMBL/GenBank/DDBJ whole genome shotgun (WGS) entry which is preliminary data.</text>
</comment>
<keyword evidence="6" id="KW-0695">RNA-directed DNA polymerase</keyword>
<evidence type="ECO:0000259" key="8">
    <source>
        <dbReference type="PROSITE" id="PS50878"/>
    </source>
</evidence>
<dbReference type="PROSITE" id="PS50878">
    <property type="entry name" value="RT_POL"/>
    <property type="match status" value="1"/>
</dbReference>
<dbReference type="GO" id="GO:0004519">
    <property type="term" value="F:endonuclease activity"/>
    <property type="evidence" value="ECO:0007669"/>
    <property type="project" value="UniProtKB-KW"/>
</dbReference>
<evidence type="ECO:0000313" key="9">
    <source>
        <dbReference type="EMBL" id="CAA7269982.1"/>
    </source>
</evidence>
<dbReference type="SUPFAM" id="SSF56672">
    <property type="entry name" value="DNA/RNA polymerases"/>
    <property type="match status" value="1"/>
</dbReference>
<evidence type="ECO:0000256" key="1">
    <source>
        <dbReference type="ARBA" id="ARBA00022679"/>
    </source>
</evidence>
<evidence type="ECO:0000256" key="7">
    <source>
        <dbReference type="SAM" id="MobiDB-lite"/>
    </source>
</evidence>
<keyword evidence="3" id="KW-0540">Nuclease</keyword>
<keyword evidence="1" id="KW-0808">Transferase</keyword>
<keyword evidence="5" id="KW-0378">Hydrolase</keyword>
<dbReference type="InterPro" id="IPR050951">
    <property type="entry name" value="Retrovirus_Pol_polyprotein"/>
</dbReference>
<dbReference type="OrthoDB" id="1750432at2759"/>
<evidence type="ECO:0000256" key="6">
    <source>
        <dbReference type="ARBA" id="ARBA00022918"/>
    </source>
</evidence>
<sequence>MFIPKPVKPGQEPDVRNPLDLRPRNKNTKKLSSPLPEIEGITRRVAAKTYRSMLDLKDAYEQMCIDPKDVWKTAFATPQGNMVSNVVQIGDCNAPATFQALMNHIFSPYIGIFMDVYLDDIIIYSDTLEEHIEHVKLVLDVLKREKFYLSANKLNFLSKRVKILGRIVDEEGIQMDPHKVDALSRWKTPTNRDLLRGFLGAAGYLADDIDHVRIPMGVLHSLTSDSVPFQWGEMQQRAFDEIKELAVKCKDHHRKPLKYGKDAPHINVMTDGCATGIAGIVSQGEDWKKADVAAFFSAKLSPVQQNYAVHKIELLAGVETMLRHRDILQGTHFRWFTDHKGLIHLLKQRNLSGRQARWMEKISIFDFEVVYVPGVENILSDALSRIYSNDAPGTVRALSEYTEHNDSGMPMSERALKVISAPVLVGLEGEVATFAVNYVRRKNKKATNSPAETGRPETAEEFAARVGDSFVLHGPCERTEGEGQKDQGTSANQSDPNQKLVIRIPARKKKDNVSQSDSERVSKISALETEPRAPSDTSENAETDLVEAPQMLDKIPQLDITKDMAGIDVLNEIRHKYGQDTVFKTVIEKPTKHRNFILEDGLVFLKDDSRKRLCIPDLRVQGRSYKQNL</sequence>
<dbReference type="CDD" id="cd09274">
    <property type="entry name" value="RNase_HI_RT_Ty3"/>
    <property type="match status" value="1"/>
</dbReference>
<name>A0A8S0X7U3_CYCAE</name>
<gene>
    <name evidence="9" type="ORF">AAE3_LOCUS12227</name>
</gene>
<accession>A0A8S0X7U3</accession>
<evidence type="ECO:0000256" key="4">
    <source>
        <dbReference type="ARBA" id="ARBA00022759"/>
    </source>
</evidence>
<dbReference type="InterPro" id="IPR043502">
    <property type="entry name" value="DNA/RNA_pol_sf"/>
</dbReference>
<dbReference type="AlphaFoldDB" id="A0A8S0X7U3"/>
<feature type="region of interest" description="Disordered" evidence="7">
    <location>
        <begin position="473"/>
        <end position="543"/>
    </location>
</feature>
<feature type="compositionally biased region" description="Basic and acidic residues" evidence="7">
    <location>
        <begin position="11"/>
        <end position="23"/>
    </location>
</feature>
<protein>
    <recommendedName>
        <fullName evidence="8">Reverse transcriptase domain-containing protein</fullName>
    </recommendedName>
</protein>
<dbReference type="Proteomes" id="UP000467700">
    <property type="component" value="Unassembled WGS sequence"/>
</dbReference>
<dbReference type="EMBL" id="CACVBS010000083">
    <property type="protein sequence ID" value="CAA7269982.1"/>
    <property type="molecule type" value="Genomic_DNA"/>
</dbReference>
<dbReference type="InterPro" id="IPR043128">
    <property type="entry name" value="Rev_trsase/Diguanyl_cyclase"/>
</dbReference>
<keyword evidence="4" id="KW-0255">Endonuclease</keyword>
<feature type="compositionally biased region" description="Polar residues" evidence="7">
    <location>
        <begin position="486"/>
        <end position="497"/>
    </location>
</feature>
<feature type="compositionally biased region" description="Basic and acidic residues" evidence="7">
    <location>
        <begin position="475"/>
        <end position="485"/>
    </location>
</feature>
<keyword evidence="2" id="KW-0548">Nucleotidyltransferase</keyword>
<keyword evidence="10" id="KW-1185">Reference proteome</keyword>
<dbReference type="Gene3D" id="3.30.70.270">
    <property type="match status" value="2"/>
</dbReference>
<dbReference type="Pfam" id="PF17917">
    <property type="entry name" value="RT_RNaseH"/>
    <property type="match status" value="1"/>
</dbReference>
<dbReference type="Pfam" id="PF00078">
    <property type="entry name" value="RVT_1"/>
    <property type="match status" value="1"/>
</dbReference>
<dbReference type="InterPro" id="IPR000477">
    <property type="entry name" value="RT_dom"/>
</dbReference>
<feature type="region of interest" description="Disordered" evidence="7">
    <location>
        <begin position="1"/>
        <end position="33"/>
    </location>
</feature>
<dbReference type="PANTHER" id="PTHR37984">
    <property type="entry name" value="PROTEIN CBG26694"/>
    <property type="match status" value="1"/>
</dbReference>
<evidence type="ECO:0000313" key="10">
    <source>
        <dbReference type="Proteomes" id="UP000467700"/>
    </source>
</evidence>
<evidence type="ECO:0000256" key="2">
    <source>
        <dbReference type="ARBA" id="ARBA00022695"/>
    </source>
</evidence>
<dbReference type="CDD" id="cd01647">
    <property type="entry name" value="RT_LTR"/>
    <property type="match status" value="1"/>
</dbReference>
<evidence type="ECO:0000256" key="3">
    <source>
        <dbReference type="ARBA" id="ARBA00022722"/>
    </source>
</evidence>
<dbReference type="GO" id="GO:0016787">
    <property type="term" value="F:hydrolase activity"/>
    <property type="evidence" value="ECO:0007669"/>
    <property type="project" value="UniProtKB-KW"/>
</dbReference>
<reference evidence="9 10" key="1">
    <citation type="submission" date="2020-01" db="EMBL/GenBank/DDBJ databases">
        <authorList>
            <person name="Gupta K D."/>
        </authorList>
    </citation>
    <scope>NUCLEOTIDE SEQUENCE [LARGE SCALE GENOMIC DNA]</scope>
</reference>
<organism evidence="9 10">
    <name type="scientific">Cyclocybe aegerita</name>
    <name type="common">Black poplar mushroom</name>
    <name type="synonym">Agrocybe aegerita</name>
    <dbReference type="NCBI Taxonomy" id="1973307"/>
    <lineage>
        <taxon>Eukaryota</taxon>
        <taxon>Fungi</taxon>
        <taxon>Dikarya</taxon>
        <taxon>Basidiomycota</taxon>
        <taxon>Agaricomycotina</taxon>
        <taxon>Agaricomycetes</taxon>
        <taxon>Agaricomycetidae</taxon>
        <taxon>Agaricales</taxon>
        <taxon>Agaricineae</taxon>
        <taxon>Bolbitiaceae</taxon>
        <taxon>Cyclocybe</taxon>
    </lineage>
</organism>
<feature type="domain" description="Reverse transcriptase" evidence="8">
    <location>
        <begin position="1"/>
        <end position="168"/>
    </location>
</feature>
<evidence type="ECO:0000256" key="5">
    <source>
        <dbReference type="ARBA" id="ARBA00022801"/>
    </source>
</evidence>